<evidence type="ECO:0000256" key="7">
    <source>
        <dbReference type="ARBA" id="ARBA00022741"/>
    </source>
</evidence>
<evidence type="ECO:0000256" key="10">
    <source>
        <dbReference type="ARBA" id="ARBA00049494"/>
    </source>
</evidence>
<evidence type="ECO:0000256" key="4">
    <source>
        <dbReference type="ARBA" id="ARBA00022643"/>
    </source>
</evidence>
<evidence type="ECO:0000256" key="1">
    <source>
        <dbReference type="ARBA" id="ARBA00004726"/>
    </source>
</evidence>
<evidence type="ECO:0000256" key="2">
    <source>
        <dbReference type="ARBA" id="ARBA00012393"/>
    </source>
</evidence>
<dbReference type="AlphaFoldDB" id="E3ZN75"/>
<evidence type="ECO:0000256" key="5">
    <source>
        <dbReference type="ARBA" id="ARBA00022679"/>
    </source>
</evidence>
<comment type="caution">
    <text evidence="12">The sequence shown here is derived from an EMBL/GenBank/DDBJ whole genome shotgun (WGS) entry which is preliminary data.</text>
</comment>
<feature type="non-terminal residue" evidence="12">
    <location>
        <position position="64"/>
    </location>
</feature>
<name>E3ZN75_LISSE</name>
<dbReference type="GO" id="GO:0006747">
    <property type="term" value="P:FAD biosynthetic process"/>
    <property type="evidence" value="ECO:0007669"/>
    <property type="project" value="UniProtKB-UniPathway"/>
</dbReference>
<evidence type="ECO:0000256" key="3">
    <source>
        <dbReference type="ARBA" id="ARBA00022630"/>
    </source>
</evidence>
<dbReference type="GO" id="GO:0005524">
    <property type="term" value="F:ATP binding"/>
    <property type="evidence" value="ECO:0007669"/>
    <property type="project" value="UniProtKB-KW"/>
</dbReference>
<keyword evidence="8" id="KW-0274">FAD</keyword>
<dbReference type="UniPathway" id="UPA00277">
    <property type="reaction ID" value="UER00407"/>
</dbReference>
<comment type="pathway">
    <text evidence="1">Cofactor biosynthesis; FAD biosynthesis; FAD from FMN: step 1/1.</text>
</comment>
<feature type="domain" description="FAD synthetase" evidence="11">
    <location>
        <begin position="12"/>
        <end position="62"/>
    </location>
</feature>
<comment type="catalytic activity">
    <reaction evidence="10">
        <text>FMN + ATP + H(+) = FAD + diphosphate</text>
        <dbReference type="Rhea" id="RHEA:17237"/>
        <dbReference type="ChEBI" id="CHEBI:15378"/>
        <dbReference type="ChEBI" id="CHEBI:30616"/>
        <dbReference type="ChEBI" id="CHEBI:33019"/>
        <dbReference type="ChEBI" id="CHEBI:57692"/>
        <dbReference type="ChEBI" id="CHEBI:58210"/>
        <dbReference type="EC" id="2.7.7.2"/>
    </reaction>
</comment>
<dbReference type="OrthoDB" id="9803667at2"/>
<evidence type="ECO:0000313" key="12">
    <source>
        <dbReference type="EMBL" id="EFS00925.1"/>
    </source>
</evidence>
<proteinExistence type="predicted"/>
<evidence type="ECO:0000256" key="6">
    <source>
        <dbReference type="ARBA" id="ARBA00022695"/>
    </source>
</evidence>
<evidence type="ECO:0000259" key="11">
    <source>
        <dbReference type="Pfam" id="PF06574"/>
    </source>
</evidence>
<organism evidence="12">
    <name type="scientific">Listeria seeligeri FSL N1-067</name>
    <dbReference type="NCBI Taxonomy" id="702453"/>
    <lineage>
        <taxon>Bacteria</taxon>
        <taxon>Bacillati</taxon>
        <taxon>Bacillota</taxon>
        <taxon>Bacilli</taxon>
        <taxon>Bacillales</taxon>
        <taxon>Listeriaceae</taxon>
        <taxon>Listeria</taxon>
    </lineage>
</organism>
<dbReference type="GO" id="GO:0003919">
    <property type="term" value="F:FMN adenylyltransferase activity"/>
    <property type="evidence" value="ECO:0007669"/>
    <property type="project" value="UniProtKB-EC"/>
</dbReference>
<dbReference type="Gene3D" id="3.40.50.620">
    <property type="entry name" value="HUPs"/>
    <property type="match status" value="1"/>
</dbReference>
<dbReference type="EMBL" id="ADXJ01000402">
    <property type="protein sequence ID" value="EFS00925.1"/>
    <property type="molecule type" value="Genomic_DNA"/>
</dbReference>
<dbReference type="Pfam" id="PF06574">
    <property type="entry name" value="FAD_syn"/>
    <property type="match status" value="1"/>
</dbReference>
<reference evidence="12" key="1">
    <citation type="journal article" date="2010" name="Microbiol. Resour. Announc.">
        <title>Comparative genomics of the bacterial genus Listeria: Genome evolution is characterized by limited gene acquisition and limited gene loss.</title>
        <authorList>
            <person name="den Bakker H.C."/>
            <person name="Cummings C.A."/>
            <person name="Ferreira V."/>
            <person name="Vatta P."/>
            <person name="Orsi R.H."/>
            <person name="Degoricija L."/>
            <person name="Barker M."/>
            <person name="Petrauskene O."/>
            <person name="Furtado M.R."/>
            <person name="Wiedmann M."/>
        </authorList>
    </citation>
    <scope>NUCLEOTIDE SEQUENCE [LARGE SCALE GENOMIC DNA]</scope>
    <source>
        <strain evidence="12">FSL N1-067</strain>
    </source>
</reference>
<keyword evidence="6 12" id="KW-0548">Nucleotidyltransferase</keyword>
<dbReference type="InterPro" id="IPR015864">
    <property type="entry name" value="FAD_synthase"/>
</dbReference>
<keyword evidence="4" id="KW-0288">FMN</keyword>
<keyword evidence="3" id="KW-0285">Flavoprotein</keyword>
<dbReference type="EC" id="2.7.7.2" evidence="2"/>
<dbReference type="Proteomes" id="UP000004302">
    <property type="component" value="Chromosome"/>
</dbReference>
<keyword evidence="7" id="KW-0547">Nucleotide-binding</keyword>
<dbReference type="SUPFAM" id="SSF52374">
    <property type="entry name" value="Nucleotidylyl transferase"/>
    <property type="match status" value="1"/>
</dbReference>
<accession>E3ZN75</accession>
<keyword evidence="5 12" id="KW-0808">Transferase</keyword>
<dbReference type="HOGENOM" id="CLU_2947209_0_0_9"/>
<keyword evidence="9" id="KW-0067">ATP-binding</keyword>
<sequence length="64" mass="7082">MEVSHVTLEPNKDSRPAVLTIGKFDGVHIGHQKILNTALSLKKPDEILTAISFSPHPLWALKKI</sequence>
<evidence type="ECO:0000256" key="8">
    <source>
        <dbReference type="ARBA" id="ARBA00022827"/>
    </source>
</evidence>
<dbReference type="InterPro" id="IPR014729">
    <property type="entry name" value="Rossmann-like_a/b/a_fold"/>
</dbReference>
<dbReference type="GO" id="GO:0009231">
    <property type="term" value="P:riboflavin biosynthetic process"/>
    <property type="evidence" value="ECO:0007669"/>
    <property type="project" value="InterPro"/>
</dbReference>
<dbReference type="RefSeq" id="WP_003746173.1">
    <property type="nucleotide sequence ID" value="NZ_CM001051.1"/>
</dbReference>
<dbReference type="NCBIfam" id="TIGR00125">
    <property type="entry name" value="cyt_tran_rel"/>
    <property type="match status" value="1"/>
</dbReference>
<dbReference type="InterPro" id="IPR004821">
    <property type="entry name" value="Cyt_trans-like"/>
</dbReference>
<dbReference type="GO" id="GO:0016301">
    <property type="term" value="F:kinase activity"/>
    <property type="evidence" value="ECO:0007669"/>
    <property type="project" value="UniProtKB-KW"/>
</dbReference>
<gene>
    <name evidence="12" type="ORF">NT03LS_0899</name>
</gene>
<keyword evidence="12" id="KW-0418">Kinase</keyword>
<protein>
    <recommendedName>
        <fullName evidence="2">FAD synthase</fullName>
        <ecNumber evidence="2">2.7.7.2</ecNumber>
    </recommendedName>
</protein>
<evidence type="ECO:0000256" key="9">
    <source>
        <dbReference type="ARBA" id="ARBA00022840"/>
    </source>
</evidence>